<dbReference type="InterPro" id="IPR012545">
    <property type="entry name" value="DUF1697"/>
</dbReference>
<dbReference type="PANTHER" id="PTHR36439">
    <property type="entry name" value="BLL4334 PROTEIN"/>
    <property type="match status" value="1"/>
</dbReference>
<dbReference type="PIRSF" id="PIRSF008502">
    <property type="entry name" value="UCP008502"/>
    <property type="match status" value="1"/>
</dbReference>
<dbReference type="EMBL" id="JBHUMY010000010">
    <property type="protein sequence ID" value="MFD2660675.1"/>
    <property type="molecule type" value="Genomic_DNA"/>
</dbReference>
<dbReference type="RefSeq" id="WP_379272409.1">
    <property type="nucleotide sequence ID" value="NZ_JBHUGT010000010.1"/>
</dbReference>
<dbReference type="Pfam" id="PF08002">
    <property type="entry name" value="DUF1697"/>
    <property type="match status" value="1"/>
</dbReference>
<reference evidence="2" key="1">
    <citation type="journal article" date="2019" name="Int. J. Syst. Evol. Microbiol.">
        <title>The Global Catalogue of Microorganisms (GCM) 10K type strain sequencing project: providing services to taxonomists for standard genome sequencing and annotation.</title>
        <authorList>
            <consortium name="The Broad Institute Genomics Platform"/>
            <consortium name="The Broad Institute Genome Sequencing Center for Infectious Disease"/>
            <person name="Wu L."/>
            <person name="Ma J."/>
        </authorList>
    </citation>
    <scope>NUCLEOTIDE SEQUENCE [LARGE SCALE GENOMIC DNA]</scope>
    <source>
        <strain evidence="2">TISTR 1827</strain>
    </source>
</reference>
<evidence type="ECO:0000313" key="2">
    <source>
        <dbReference type="Proteomes" id="UP001597493"/>
    </source>
</evidence>
<name>A0ABW5QWU7_9BACL</name>
<dbReference type="SUPFAM" id="SSF160379">
    <property type="entry name" value="SP0830-like"/>
    <property type="match status" value="1"/>
</dbReference>
<dbReference type="Proteomes" id="UP001597493">
    <property type="component" value="Unassembled WGS sequence"/>
</dbReference>
<organism evidence="1 2">
    <name type="scientific">Paenibacillus thailandensis</name>
    <dbReference type="NCBI Taxonomy" id="393250"/>
    <lineage>
        <taxon>Bacteria</taxon>
        <taxon>Bacillati</taxon>
        <taxon>Bacillota</taxon>
        <taxon>Bacilli</taxon>
        <taxon>Bacillales</taxon>
        <taxon>Paenibacillaceae</taxon>
        <taxon>Paenibacillus</taxon>
    </lineage>
</organism>
<sequence length="186" mass="21183">MKNYIALQRGINVGGKHIVKMAELKSMFERLGCTQVQTYIQSGNVLFESGESELSLRQMLEESFEKTFGFFSSMIIRTDAEWRGLLVDCPYTEREIADAAATSDIECLHVALLQDVPEADRIALLESFRSDTEDYRIVGRNLYMLFRNGGFRNSKLPNQLTKLGVSATVRNWKTVNKLMALIDRDD</sequence>
<proteinExistence type="predicted"/>
<evidence type="ECO:0000313" key="1">
    <source>
        <dbReference type="EMBL" id="MFD2660675.1"/>
    </source>
</evidence>
<protein>
    <submittedName>
        <fullName evidence="1">DUF1697 domain-containing protein</fullName>
    </submittedName>
</protein>
<gene>
    <name evidence="1" type="ORF">ACFSW5_10490</name>
</gene>
<comment type="caution">
    <text evidence="1">The sequence shown here is derived from an EMBL/GenBank/DDBJ whole genome shotgun (WGS) entry which is preliminary data.</text>
</comment>
<accession>A0ABW5QWU7</accession>
<keyword evidence="2" id="KW-1185">Reference proteome</keyword>
<dbReference type="Gene3D" id="3.30.70.1280">
    <property type="entry name" value="SP0830-like domains"/>
    <property type="match status" value="1"/>
</dbReference>
<dbReference type="PANTHER" id="PTHR36439:SF1">
    <property type="entry name" value="DUF1697 DOMAIN-CONTAINING PROTEIN"/>
    <property type="match status" value="1"/>
</dbReference>